<dbReference type="Proteomes" id="UP000604083">
    <property type="component" value="Unassembled WGS sequence"/>
</dbReference>
<dbReference type="AlphaFoldDB" id="A0A934RM34"/>
<dbReference type="InterPro" id="IPR007263">
    <property type="entry name" value="DCC1-like"/>
</dbReference>
<name>A0A934RM34_9BACT</name>
<dbReference type="InterPro" id="IPR052927">
    <property type="entry name" value="DCC_oxidoreductase"/>
</dbReference>
<evidence type="ECO:0000313" key="2">
    <source>
        <dbReference type="Proteomes" id="UP000604083"/>
    </source>
</evidence>
<gene>
    <name evidence="1" type="ORF">JIN78_07470</name>
</gene>
<sequence>MRAFLSPRMVLDCHAMEGRRKIVFYDGDCLLCAAVVRWCHRWDRGGKLWFASLGSDFARERREDLDLPGPGEEAETFALFDEETGQVAFRSRAALALASHLGGPWALLGKVAAFVPPALRDKLYDQVARNRRRWWGAREDCSLPPGSLRERILP</sequence>
<dbReference type="EMBL" id="JAENIO010000015">
    <property type="protein sequence ID" value="MBK1833894.1"/>
    <property type="molecule type" value="Genomic_DNA"/>
</dbReference>
<keyword evidence="2" id="KW-1185">Reference proteome</keyword>
<dbReference type="GO" id="GO:0015035">
    <property type="term" value="F:protein-disulfide reductase activity"/>
    <property type="evidence" value="ECO:0007669"/>
    <property type="project" value="InterPro"/>
</dbReference>
<proteinExistence type="predicted"/>
<reference evidence="1" key="1">
    <citation type="submission" date="2021-01" db="EMBL/GenBank/DDBJ databases">
        <title>Modified the classification status of verrucomicrobia.</title>
        <authorList>
            <person name="Feng X."/>
        </authorList>
    </citation>
    <scope>NUCLEOTIDE SEQUENCE</scope>
    <source>
        <strain evidence="1">KCTC 12986</strain>
    </source>
</reference>
<organism evidence="1 2">
    <name type="scientific">Roseibacillus ishigakijimensis</name>
    <dbReference type="NCBI Taxonomy" id="454146"/>
    <lineage>
        <taxon>Bacteria</taxon>
        <taxon>Pseudomonadati</taxon>
        <taxon>Verrucomicrobiota</taxon>
        <taxon>Verrucomicrobiia</taxon>
        <taxon>Verrucomicrobiales</taxon>
        <taxon>Verrucomicrobiaceae</taxon>
        <taxon>Roseibacillus</taxon>
    </lineage>
</organism>
<accession>A0A934RM34</accession>
<dbReference type="RefSeq" id="WP_200391330.1">
    <property type="nucleotide sequence ID" value="NZ_JAENIO010000015.1"/>
</dbReference>
<dbReference type="PANTHER" id="PTHR33639">
    <property type="entry name" value="THIOL-DISULFIDE OXIDOREDUCTASE DCC"/>
    <property type="match status" value="1"/>
</dbReference>
<dbReference type="Pfam" id="PF04134">
    <property type="entry name" value="DCC1-like"/>
    <property type="match status" value="1"/>
</dbReference>
<evidence type="ECO:0000313" key="1">
    <source>
        <dbReference type="EMBL" id="MBK1833894.1"/>
    </source>
</evidence>
<protein>
    <submittedName>
        <fullName evidence="1">DUF393 domain-containing protein</fullName>
    </submittedName>
</protein>
<dbReference type="PANTHER" id="PTHR33639:SF2">
    <property type="entry name" value="DUF393 DOMAIN-CONTAINING PROTEIN"/>
    <property type="match status" value="1"/>
</dbReference>
<comment type="caution">
    <text evidence="1">The sequence shown here is derived from an EMBL/GenBank/DDBJ whole genome shotgun (WGS) entry which is preliminary data.</text>
</comment>